<feature type="compositionally biased region" description="Basic residues" evidence="4">
    <location>
        <begin position="182"/>
        <end position="191"/>
    </location>
</feature>
<evidence type="ECO:0000313" key="5">
    <source>
        <dbReference type="EMBL" id="RKF56116.1"/>
    </source>
</evidence>
<protein>
    <recommendedName>
        <fullName evidence="3">Type 1 phosphatases regulator</fullName>
    </recommendedName>
</protein>
<dbReference type="EMBL" id="MCBQ01019785">
    <property type="protein sequence ID" value="RKF56116.1"/>
    <property type="molecule type" value="Genomic_DNA"/>
</dbReference>
<dbReference type="GO" id="GO:0004865">
    <property type="term" value="F:protein serine/threonine phosphatase inhibitor activity"/>
    <property type="evidence" value="ECO:0007669"/>
    <property type="project" value="UniProtKB-UniRule"/>
</dbReference>
<comment type="subcellular location">
    <subcellularLocation>
        <location evidence="3">Nucleus</location>
    </subcellularLocation>
</comment>
<keyword evidence="6" id="KW-1185">Reference proteome</keyword>
<dbReference type="InterPro" id="IPR011107">
    <property type="entry name" value="PPI_Ypi1"/>
</dbReference>
<sequence>MASSIRTLTLRRPTSVPQPQLEPPQQHIQSNLTSSSTITQTVTQSYLTPVLRLRGASTGAESTSEKNESDSRHIKWDETVVNNEGMGKKKSKVCCIYHAPRAFGESSDESSSSSSDEDSCNSSYSSDDNRRNTRRGSSSFIHNNEENDPQRAGDSAYATKKRHHHQQHQSCDGGCSRDKNKNRQGSGRRKDKSPNAYERLPKSQIRHEEKAKT</sequence>
<comment type="similarity">
    <text evidence="2 3">Belongs to the YPI1 family.</text>
</comment>
<evidence type="ECO:0000313" key="6">
    <source>
        <dbReference type="Proteomes" id="UP000283383"/>
    </source>
</evidence>
<comment type="function">
    <text evidence="1 3">Regulator of type 1 phosphatases which maintains protein phosphatase activity under strict control.</text>
</comment>
<evidence type="ECO:0000256" key="2">
    <source>
        <dbReference type="ARBA" id="ARBA00005605"/>
    </source>
</evidence>
<comment type="caution">
    <text evidence="5">The sequence shown here is derived from an EMBL/GenBank/DDBJ whole genome shotgun (WGS) entry which is preliminary data.</text>
</comment>
<evidence type="ECO:0000256" key="3">
    <source>
        <dbReference type="RuleBase" id="RU367162"/>
    </source>
</evidence>
<accession>A0A420HF76</accession>
<dbReference type="Proteomes" id="UP000283383">
    <property type="component" value="Unassembled WGS sequence"/>
</dbReference>
<organism evidence="5 6">
    <name type="scientific">Golovinomyces cichoracearum</name>
    <dbReference type="NCBI Taxonomy" id="62708"/>
    <lineage>
        <taxon>Eukaryota</taxon>
        <taxon>Fungi</taxon>
        <taxon>Dikarya</taxon>
        <taxon>Ascomycota</taxon>
        <taxon>Pezizomycotina</taxon>
        <taxon>Leotiomycetes</taxon>
        <taxon>Erysiphales</taxon>
        <taxon>Erysiphaceae</taxon>
        <taxon>Golovinomyces</taxon>
    </lineage>
</organism>
<evidence type="ECO:0000256" key="4">
    <source>
        <dbReference type="SAM" id="MobiDB-lite"/>
    </source>
</evidence>
<dbReference type="PANTHER" id="PTHR20835">
    <property type="entry name" value="E3 UBIQUITIN-PROTEIN LIGASE PPP1R11-RELATED"/>
    <property type="match status" value="1"/>
</dbReference>
<dbReference type="PANTHER" id="PTHR20835:SF0">
    <property type="entry name" value="E3 UBIQUITIN-PROTEIN LIGASE PPP1R11"/>
    <property type="match status" value="1"/>
</dbReference>
<dbReference type="STRING" id="62708.A0A420HF76"/>
<dbReference type="AlphaFoldDB" id="A0A420HF76"/>
<feature type="compositionally biased region" description="Low complexity" evidence="4">
    <location>
        <begin position="109"/>
        <end position="126"/>
    </location>
</feature>
<gene>
    <name evidence="5" type="ORF">GcM3_197013</name>
</gene>
<feature type="region of interest" description="Disordered" evidence="4">
    <location>
        <begin position="103"/>
        <end position="213"/>
    </location>
</feature>
<feature type="compositionally biased region" description="Basic and acidic residues" evidence="4">
    <location>
        <begin position="63"/>
        <end position="72"/>
    </location>
</feature>
<feature type="region of interest" description="Disordered" evidence="4">
    <location>
        <begin position="53"/>
        <end position="72"/>
    </location>
</feature>
<feature type="compositionally biased region" description="Basic and acidic residues" evidence="4">
    <location>
        <begin position="199"/>
        <end position="213"/>
    </location>
</feature>
<evidence type="ECO:0000256" key="1">
    <source>
        <dbReference type="ARBA" id="ARBA00003401"/>
    </source>
</evidence>
<proteinExistence type="inferred from homology"/>
<name>A0A420HF76_9PEZI</name>
<dbReference type="GO" id="GO:0008157">
    <property type="term" value="F:protein phosphatase 1 binding"/>
    <property type="evidence" value="ECO:0007669"/>
    <property type="project" value="TreeGrafter"/>
</dbReference>
<dbReference type="Pfam" id="PF07491">
    <property type="entry name" value="PPI_Ypi1"/>
    <property type="match status" value="1"/>
</dbReference>
<reference evidence="5 6" key="1">
    <citation type="journal article" date="2018" name="BMC Genomics">
        <title>Comparative genome analyses reveal sequence features reflecting distinct modes of host-adaptation between dicot and monocot powdery mildew.</title>
        <authorList>
            <person name="Wu Y."/>
            <person name="Ma X."/>
            <person name="Pan Z."/>
            <person name="Kale S.D."/>
            <person name="Song Y."/>
            <person name="King H."/>
            <person name="Zhang Q."/>
            <person name="Presley C."/>
            <person name="Deng X."/>
            <person name="Wei C.I."/>
            <person name="Xiao S."/>
        </authorList>
    </citation>
    <scope>NUCLEOTIDE SEQUENCE [LARGE SCALE GENOMIC DNA]</scope>
    <source>
        <strain evidence="5">UMSG3</strain>
    </source>
</reference>
<feature type="region of interest" description="Disordered" evidence="4">
    <location>
        <begin position="1"/>
        <end position="40"/>
    </location>
</feature>
<dbReference type="GO" id="GO:0005634">
    <property type="term" value="C:nucleus"/>
    <property type="evidence" value="ECO:0007669"/>
    <property type="project" value="UniProtKB-SubCell"/>
</dbReference>
<keyword evidence="3" id="KW-0539">Nucleus</keyword>